<dbReference type="EMBL" id="FWXR01000002">
    <property type="protein sequence ID" value="SMC42999.1"/>
    <property type="molecule type" value="Genomic_DNA"/>
</dbReference>
<evidence type="ECO:0000313" key="1">
    <source>
        <dbReference type="EMBL" id="SMC42999.1"/>
    </source>
</evidence>
<proteinExistence type="predicted"/>
<dbReference type="STRING" id="937218.SAMN06297251_102130"/>
<dbReference type="InterPro" id="IPR005564">
    <property type="entry name" value="Major_capsid_GpE"/>
</dbReference>
<dbReference type="AlphaFoldDB" id="A0A1W1Z3K6"/>
<accession>A0A1W1Z3K6</accession>
<sequence>MPSIVDIFNDDAFSATSLTAAINVVPNDYGRLRELNLFPEEPIPTTTVAVEYANGTLNLLPTRERGAPSSLGMPEKRQVRSFEAFHVPHDDFVRADDVQNILARVGSAGVLESVQTLVNRKQITMRRKHAITLEHMRMGALRGEILDSDGSSLLNLFTTFGVTQQSVDFVLGTATTDVKAKARSVVSYMEDNLEGEVMTGVHVLASPEWYEKFIGHAKVEEIYKYYDGQNNPLRQDVRRGFPFHGLTIEEYRGSAQYLQEDGTYATRRFVPAGEAIAFPLGTMDVFRTYFAPADFMDTVNTLGEQIYVRQAVDPEFQRWVKIHSQSNPLPLVKRPKLLVKLTSSN</sequence>
<name>A0A1W1Z3K6_9HYPH</name>
<evidence type="ECO:0000313" key="2">
    <source>
        <dbReference type="Proteomes" id="UP000192656"/>
    </source>
</evidence>
<reference evidence="1 2" key="1">
    <citation type="submission" date="2017-04" db="EMBL/GenBank/DDBJ databases">
        <authorList>
            <person name="Afonso C.L."/>
            <person name="Miller P.J."/>
            <person name="Scott M.A."/>
            <person name="Spackman E."/>
            <person name="Goraichik I."/>
            <person name="Dimitrov K.M."/>
            <person name="Suarez D.L."/>
            <person name="Swayne D.E."/>
        </authorList>
    </citation>
    <scope>NUCLEOTIDE SEQUENCE [LARGE SCALE GENOMIC DNA]</scope>
    <source>
        <strain evidence="1 2">CGMCC 1.10972</strain>
    </source>
</reference>
<organism evidence="1 2">
    <name type="scientific">Fulvimarina manganoxydans</name>
    <dbReference type="NCBI Taxonomy" id="937218"/>
    <lineage>
        <taxon>Bacteria</taxon>
        <taxon>Pseudomonadati</taxon>
        <taxon>Pseudomonadota</taxon>
        <taxon>Alphaproteobacteria</taxon>
        <taxon>Hyphomicrobiales</taxon>
        <taxon>Aurantimonadaceae</taxon>
        <taxon>Fulvimarina</taxon>
    </lineage>
</organism>
<dbReference type="Proteomes" id="UP000192656">
    <property type="component" value="Unassembled WGS sequence"/>
</dbReference>
<dbReference type="RefSeq" id="WP_170923152.1">
    <property type="nucleotide sequence ID" value="NZ_FWXR01000002.1"/>
</dbReference>
<gene>
    <name evidence="1" type="ORF">SAMN06297251_102130</name>
</gene>
<keyword evidence="2" id="KW-1185">Reference proteome</keyword>
<protein>
    <submittedName>
        <fullName evidence="1">Phage major capsid protein E</fullName>
    </submittedName>
</protein>
<dbReference type="Pfam" id="PF03864">
    <property type="entry name" value="Phage_cap_E"/>
    <property type="match status" value="1"/>
</dbReference>